<dbReference type="RefSeq" id="WP_092470609.1">
    <property type="nucleotide sequence ID" value="NZ_FOOX01000005.1"/>
</dbReference>
<accession>A0A1I2S724</accession>
<reference evidence="2" key="1">
    <citation type="submission" date="2016-10" db="EMBL/GenBank/DDBJ databases">
        <authorList>
            <person name="Varghese N."/>
            <person name="Submissions S."/>
        </authorList>
    </citation>
    <scope>NUCLEOTIDE SEQUENCE [LARGE SCALE GENOMIC DNA]</scope>
    <source>
        <strain evidence="2">DSM 17038</strain>
    </source>
</reference>
<name>A0A1I2S724_9FIRM</name>
<sequence length="90" mass="10126">MIVNYPELAVKELIDEVLNSYSLKYSDTCKCERCRNDIMALALNNLPAKYVVTDHGRIYTKAIYDQIGGKAQVIAAITAAIQKVQKNPRH</sequence>
<dbReference type="OrthoDB" id="5616024at2"/>
<evidence type="ECO:0000313" key="2">
    <source>
        <dbReference type="Proteomes" id="UP000199337"/>
    </source>
</evidence>
<dbReference type="EMBL" id="FOOX01000005">
    <property type="protein sequence ID" value="SFG45836.1"/>
    <property type="molecule type" value="Genomic_DNA"/>
</dbReference>
<dbReference type="AlphaFoldDB" id="A0A1I2S724"/>
<dbReference type="STRING" id="341036.SAMN05660649_01693"/>
<keyword evidence="2" id="KW-1185">Reference proteome</keyword>
<gene>
    <name evidence="1" type="ORF">SAMN05660649_01693</name>
</gene>
<dbReference type="Pfam" id="PF10719">
    <property type="entry name" value="ComFB"/>
    <property type="match status" value="1"/>
</dbReference>
<proteinExistence type="predicted"/>
<dbReference type="InterPro" id="IPR019657">
    <property type="entry name" value="ComFB"/>
</dbReference>
<organism evidence="1 2">
    <name type="scientific">Desulfotruncus arcticus DSM 17038</name>
    <dbReference type="NCBI Taxonomy" id="1121424"/>
    <lineage>
        <taxon>Bacteria</taxon>
        <taxon>Bacillati</taxon>
        <taxon>Bacillota</taxon>
        <taxon>Clostridia</taxon>
        <taxon>Eubacteriales</taxon>
        <taxon>Desulfallaceae</taxon>
        <taxon>Desulfotruncus</taxon>
    </lineage>
</organism>
<evidence type="ECO:0000313" key="1">
    <source>
        <dbReference type="EMBL" id="SFG45836.1"/>
    </source>
</evidence>
<dbReference type="Proteomes" id="UP000199337">
    <property type="component" value="Unassembled WGS sequence"/>
</dbReference>
<protein>
    <submittedName>
        <fullName evidence="1">Competence protein ComFB</fullName>
    </submittedName>
</protein>